<comment type="caution">
    <text evidence="2">The sequence shown here is derived from an EMBL/GenBank/DDBJ whole genome shotgun (WGS) entry which is preliminary data.</text>
</comment>
<evidence type="ECO:0000313" key="3">
    <source>
        <dbReference type="Proteomes" id="UP000319148"/>
    </source>
</evidence>
<sequence>MYFQFLSVIRKWLVSLFLVWGTIDPAFANYSCSVSTTDVVFGNYSVLNPADVSSTGSLSVTCELISGATANVSYSLAIDTGVSGSFSPRTMMKGSVPLNYNLYQKQNYSIIWGDGTGGTQAMPPKKCKKLKNKTPVCQDDFVIYGLVPMGQTVESGSYGDTIIATITF</sequence>
<keyword evidence="2" id="KW-0946">Virion</keyword>
<dbReference type="RefSeq" id="WP_139940679.1">
    <property type="nucleotide sequence ID" value="NZ_JBHSYP010000009.1"/>
</dbReference>
<keyword evidence="3" id="KW-1185">Reference proteome</keyword>
<dbReference type="SMART" id="SM00972">
    <property type="entry name" value="SCPU"/>
    <property type="match status" value="1"/>
</dbReference>
<feature type="domain" description="Spore coat protein U/FanG" evidence="1">
    <location>
        <begin position="27"/>
        <end position="165"/>
    </location>
</feature>
<reference evidence="3" key="1">
    <citation type="submission" date="2019-06" db="EMBL/GenBank/DDBJ databases">
        <title>The complete genome of Emcibacter congregatus ZYLT.</title>
        <authorList>
            <person name="Zhao Z."/>
        </authorList>
    </citation>
    <scope>NUCLEOTIDE SEQUENCE [LARGE SCALE GENOMIC DNA]</scope>
    <source>
        <strain evidence="3">MCCC 1A06723</strain>
    </source>
</reference>
<protein>
    <submittedName>
        <fullName evidence="2">Spore coat protein U domain-containing protein</fullName>
    </submittedName>
</protein>
<evidence type="ECO:0000313" key="2">
    <source>
        <dbReference type="EMBL" id="TPD60015.1"/>
    </source>
</evidence>
<name>A0A501PII9_9PROT</name>
<gene>
    <name evidence="2" type="ORF">FIV46_09430</name>
</gene>
<organism evidence="2 3">
    <name type="scientific">Emcibacter nanhaiensis</name>
    <dbReference type="NCBI Taxonomy" id="1505037"/>
    <lineage>
        <taxon>Bacteria</taxon>
        <taxon>Pseudomonadati</taxon>
        <taxon>Pseudomonadota</taxon>
        <taxon>Alphaproteobacteria</taxon>
        <taxon>Emcibacterales</taxon>
        <taxon>Emcibacteraceae</taxon>
        <taxon>Emcibacter</taxon>
    </lineage>
</organism>
<evidence type="ECO:0000259" key="1">
    <source>
        <dbReference type="Pfam" id="PF05229"/>
    </source>
</evidence>
<dbReference type="PANTHER" id="PTHR37089">
    <property type="entry name" value="PROTEIN U-RELATED"/>
    <property type="match status" value="1"/>
</dbReference>
<dbReference type="AlphaFoldDB" id="A0A501PII9"/>
<proteinExistence type="predicted"/>
<dbReference type="InterPro" id="IPR007893">
    <property type="entry name" value="Spore_coat_U/FanG"/>
</dbReference>
<dbReference type="PANTHER" id="PTHR37089:SF3">
    <property type="entry name" value="EXPORTED PROTEIN"/>
    <property type="match status" value="1"/>
</dbReference>
<dbReference type="InterPro" id="IPR053167">
    <property type="entry name" value="Spore_coat_component"/>
</dbReference>
<dbReference type="Proteomes" id="UP000319148">
    <property type="component" value="Unassembled WGS sequence"/>
</dbReference>
<keyword evidence="2" id="KW-0167">Capsid protein</keyword>
<dbReference type="OrthoDB" id="7478692at2"/>
<dbReference type="EMBL" id="VFIY01000009">
    <property type="protein sequence ID" value="TPD60015.1"/>
    <property type="molecule type" value="Genomic_DNA"/>
</dbReference>
<accession>A0A501PII9</accession>
<dbReference type="Pfam" id="PF05229">
    <property type="entry name" value="SCPU"/>
    <property type="match status" value="1"/>
</dbReference>